<dbReference type="RefSeq" id="XP_023945599.2">
    <property type="nucleotide sequence ID" value="XM_024089831.2"/>
</dbReference>
<dbReference type="AlphaFoldDB" id="A0A6J1NF77"/>
<protein>
    <submittedName>
        <fullName evidence="3">Filaggrin-2-like</fullName>
    </submittedName>
</protein>
<dbReference type="OrthoDB" id="7422716at2759"/>
<gene>
    <name evidence="3" type="primary">LOC112051259</name>
</gene>
<dbReference type="KEGG" id="bany:112051259"/>
<reference evidence="3" key="2">
    <citation type="submission" date="2025-08" db="UniProtKB">
        <authorList>
            <consortium name="RefSeq"/>
        </authorList>
    </citation>
    <scope>IDENTIFICATION</scope>
</reference>
<reference evidence="2" key="1">
    <citation type="submission" date="2025-05" db="UniProtKB">
        <authorList>
            <consortium name="RefSeq"/>
        </authorList>
    </citation>
    <scope>NUCLEOTIDE SEQUENCE [LARGE SCALE GENOMIC DNA]</scope>
</reference>
<accession>A0A6J1NF77</accession>
<feature type="signal peptide" evidence="1">
    <location>
        <begin position="1"/>
        <end position="17"/>
    </location>
</feature>
<keyword evidence="1" id="KW-0732">Signal</keyword>
<organism evidence="2 3">
    <name type="scientific">Bicyclus anynana</name>
    <name type="common">Squinting bush brown butterfly</name>
    <dbReference type="NCBI Taxonomy" id="110368"/>
    <lineage>
        <taxon>Eukaryota</taxon>
        <taxon>Metazoa</taxon>
        <taxon>Ecdysozoa</taxon>
        <taxon>Arthropoda</taxon>
        <taxon>Hexapoda</taxon>
        <taxon>Insecta</taxon>
        <taxon>Pterygota</taxon>
        <taxon>Neoptera</taxon>
        <taxon>Endopterygota</taxon>
        <taxon>Lepidoptera</taxon>
        <taxon>Glossata</taxon>
        <taxon>Ditrysia</taxon>
        <taxon>Papilionoidea</taxon>
        <taxon>Nymphalidae</taxon>
        <taxon>Satyrinae</taxon>
        <taxon>Satyrini</taxon>
        <taxon>Mycalesina</taxon>
        <taxon>Bicyclus</taxon>
    </lineage>
</organism>
<feature type="chain" id="PRO_5046844829" evidence="1">
    <location>
        <begin position="18"/>
        <end position="481"/>
    </location>
</feature>
<evidence type="ECO:0000313" key="3">
    <source>
        <dbReference type="RefSeq" id="XP_023945599.2"/>
    </source>
</evidence>
<dbReference type="GeneID" id="112051259"/>
<evidence type="ECO:0000256" key="1">
    <source>
        <dbReference type="SAM" id="SignalP"/>
    </source>
</evidence>
<dbReference type="Proteomes" id="UP001652582">
    <property type="component" value="Chromosome 1"/>
</dbReference>
<keyword evidence="2" id="KW-1185">Reference proteome</keyword>
<evidence type="ECO:0000313" key="2">
    <source>
        <dbReference type="Proteomes" id="UP001652582"/>
    </source>
</evidence>
<proteinExistence type="predicted"/>
<sequence length="481" mass="48073">MAAKLIVALACFALCNANPVFLKSYLFRNGRGYSVGQGYTNNAGGRATGTATINGGVIQAYGSASSDDHNQMGKTFGVNYPGEAVAKAEVYDTPEAYGAANAVVEAQNTPTFYAVPAPATIVSEQNFETPIEVIYEPGTIGQSGVINDNAESSVTSAMAEGTGSAESSAKTQGFGSYGVTSSNGKTFGFGSGSASSNVNNGYANTAARTQGYGSASSKSEPGLGLTSAASRTNGGYATSAANNAFNSAVVSATSQGTASSNANINTGSVVVPITTADLKGVSWRFGTAYNVPTPGQAHVASQANGGSAKSTAHTDGIVTTADAQGYGSSNANANLPGGYINSAANTNGFGYGAARYTEGNQYGSAHSTINNGLGVVKTAANSNGYGNADSHADINEQGFLSSVSSSNGHGTAASSANSAPTYALRADGLPYVYNPQVSVNTQTFGQGSASARTQGLNTGYRVINSAANSFGYGSAQANASA</sequence>
<name>A0A6J1NF77_BICAN</name>